<dbReference type="RefSeq" id="WP_247629269.1">
    <property type="nucleotide sequence ID" value="NZ_JAHWXN010000001.1"/>
</dbReference>
<dbReference type="Pfam" id="PF01177">
    <property type="entry name" value="Asp_Glu_race"/>
    <property type="match status" value="1"/>
</dbReference>
<dbReference type="EMBL" id="JAHWXN010000001">
    <property type="protein sequence ID" value="MCK2035865.1"/>
    <property type="molecule type" value="Genomic_DNA"/>
</dbReference>
<proteinExistence type="inferred from homology"/>
<dbReference type="Gene3D" id="3.40.50.12500">
    <property type="match status" value="1"/>
</dbReference>
<protein>
    <submittedName>
        <fullName evidence="2">Aspartate/glutamate racemase family protein</fullName>
    </submittedName>
</protein>
<name>A0ABT0FCW6_9MICO</name>
<dbReference type="Proteomes" id="UP001300096">
    <property type="component" value="Unassembled WGS sequence"/>
</dbReference>
<comment type="caution">
    <text evidence="2">The sequence shown here is derived from an EMBL/GenBank/DDBJ whole genome shotgun (WGS) entry which is preliminary data.</text>
</comment>
<dbReference type="InterPro" id="IPR053714">
    <property type="entry name" value="Iso_Racemase_Enz_sf"/>
</dbReference>
<sequence>MTTPPRIALISAVTAAIAPARSALDELYPEAEVWNILDDRLLSDADDRGGLDDALRARMVRLIDHALAEGADGVLLTCSLYGPVASDVRRDAPVLAPDEAAFREIAMAGYGTVLVVASFDGARDDSVERLETTLHEAGSATAVTGITVPAAMAATKAQDSRALVAALSDACAPHAAQMDAVFLAQYSLAPAARELADVLGIPVLSGPASSAVALRHLLAAGSAR</sequence>
<accession>A0ABT0FCW6</accession>
<comment type="similarity">
    <text evidence="1">Belongs to the HyuE racemase family.</text>
</comment>
<dbReference type="InterPro" id="IPR015942">
    <property type="entry name" value="Asp/Glu/hydantoin_racemase"/>
</dbReference>
<evidence type="ECO:0000313" key="3">
    <source>
        <dbReference type="Proteomes" id="UP001300096"/>
    </source>
</evidence>
<reference evidence="2 3" key="1">
    <citation type="submission" date="2021-06" db="EMBL/GenBank/DDBJ databases">
        <title>Genome-based taxonomic framework of Microbacterium strains isolated from marine environment, the description of four new species and reclassification of four preexisting species.</title>
        <authorList>
            <person name="Lee S.D."/>
            <person name="Kim S.-M."/>
            <person name="Byeon Y.-S."/>
            <person name="Yang H.L."/>
            <person name="Kim I.S."/>
        </authorList>
    </citation>
    <scope>NUCLEOTIDE SEQUENCE [LARGE SCALE GENOMIC DNA]</scope>
    <source>
        <strain evidence="2 3">SSW1-49</strain>
    </source>
</reference>
<keyword evidence="3" id="KW-1185">Reference proteome</keyword>
<evidence type="ECO:0000256" key="1">
    <source>
        <dbReference type="ARBA" id="ARBA00038414"/>
    </source>
</evidence>
<evidence type="ECO:0000313" key="2">
    <source>
        <dbReference type="EMBL" id="MCK2035865.1"/>
    </source>
</evidence>
<gene>
    <name evidence="2" type="ORF">KZC51_06920</name>
</gene>
<organism evidence="2 3">
    <name type="scientific">Microbacterium croceum</name>
    <dbReference type="NCBI Taxonomy" id="2851645"/>
    <lineage>
        <taxon>Bacteria</taxon>
        <taxon>Bacillati</taxon>
        <taxon>Actinomycetota</taxon>
        <taxon>Actinomycetes</taxon>
        <taxon>Micrococcales</taxon>
        <taxon>Microbacteriaceae</taxon>
        <taxon>Microbacterium</taxon>
    </lineage>
</organism>